<proteinExistence type="inferred from homology"/>
<dbReference type="Pfam" id="PF00004">
    <property type="entry name" value="AAA"/>
    <property type="match status" value="1"/>
</dbReference>
<dbReference type="EMBL" id="MN740422">
    <property type="protein sequence ID" value="QHU05876.1"/>
    <property type="molecule type" value="Genomic_DNA"/>
</dbReference>
<evidence type="ECO:0000259" key="4">
    <source>
        <dbReference type="SMART" id="SM00382"/>
    </source>
</evidence>
<comment type="similarity">
    <text evidence="1">Belongs to the AAA ATPase family. BCS1 subfamily.</text>
</comment>
<dbReference type="PROSITE" id="PS00674">
    <property type="entry name" value="AAA"/>
    <property type="match status" value="1"/>
</dbReference>
<dbReference type="GO" id="GO:0005524">
    <property type="term" value="F:ATP binding"/>
    <property type="evidence" value="ECO:0007669"/>
    <property type="project" value="InterPro"/>
</dbReference>
<keyword evidence="3" id="KW-0812">Transmembrane</keyword>
<dbReference type="SMART" id="SM00382">
    <property type="entry name" value="AAA"/>
    <property type="match status" value="1"/>
</dbReference>
<dbReference type="InterPro" id="IPR027417">
    <property type="entry name" value="P-loop_NTPase"/>
</dbReference>
<organism evidence="5">
    <name type="scientific">viral metagenome</name>
    <dbReference type="NCBI Taxonomy" id="1070528"/>
    <lineage>
        <taxon>unclassified sequences</taxon>
        <taxon>metagenomes</taxon>
        <taxon>organismal metagenomes</taxon>
    </lineage>
</organism>
<keyword evidence="3" id="KW-0472">Membrane</keyword>
<dbReference type="InterPro" id="IPR003959">
    <property type="entry name" value="ATPase_AAA_core"/>
</dbReference>
<dbReference type="AlphaFoldDB" id="A0A6C0JM71"/>
<feature type="coiled-coil region" evidence="2">
    <location>
        <begin position="358"/>
        <end position="385"/>
    </location>
</feature>
<protein>
    <recommendedName>
        <fullName evidence="4">AAA+ ATPase domain-containing protein</fullName>
    </recommendedName>
</protein>
<sequence length="499" mass="58768">MNTIQMNLFSMIKTNNIVLDSIISTCIMSLIGMLVNYVYDKQFYIFEFSWNKCYNLFYKRNIILLEGKKSSVTSAYTLTNSITSSYSDRFKAVWDHIIKNIENNNDIFQIKESISGFDSLSFNNKQLTDIFIVYQNKHFLIDKDIYVYTQIEKEEGHDKNEKHTTKTDIITIEIYSYKLSLIHLKKYVEDITLKYLSSIKDTRLNKQFVYYLDKVDANENDSKYSYWREDLFESSRNFNNIYFDGKENILNKLDFFMNNKKWYDDKGIPYTIGFGLHGPPGTGKTSLIKAIANHTHRHIVVITPKLIKTKNQLEKFFFEDTYNQNNEKGVVGFNNKIIVFEDIDCIGDIVLDRNYQLKERVNMKIKDKEKDKDNIKEVLESLCDKKEVADTITLDDILNLWDGIRETPGRIIIITSNNYEKLDSALTRPGRIDVTHKLDNASHNTISEIYSHLFNNFIDEEKLKQIKEYLYSPAELINIYVSHKTEDDFMNRLLLNKRI</sequence>
<keyword evidence="2" id="KW-0175">Coiled coil</keyword>
<reference evidence="5" key="1">
    <citation type="journal article" date="2020" name="Nature">
        <title>Giant virus diversity and host interactions through global metagenomics.</title>
        <authorList>
            <person name="Schulz F."/>
            <person name="Roux S."/>
            <person name="Paez-Espino D."/>
            <person name="Jungbluth S."/>
            <person name="Walsh D.A."/>
            <person name="Denef V.J."/>
            <person name="McMahon K.D."/>
            <person name="Konstantinidis K.T."/>
            <person name="Eloe-Fadrosh E.A."/>
            <person name="Kyrpides N.C."/>
            <person name="Woyke T."/>
        </authorList>
    </citation>
    <scope>NUCLEOTIDE SEQUENCE</scope>
    <source>
        <strain evidence="5">GVMAG-M-3300027736-24</strain>
    </source>
</reference>
<evidence type="ECO:0000256" key="2">
    <source>
        <dbReference type="SAM" id="Coils"/>
    </source>
</evidence>
<dbReference type="GO" id="GO:0016887">
    <property type="term" value="F:ATP hydrolysis activity"/>
    <property type="evidence" value="ECO:0007669"/>
    <property type="project" value="InterPro"/>
</dbReference>
<name>A0A6C0JM71_9ZZZZ</name>
<feature type="transmembrane region" description="Helical" evidence="3">
    <location>
        <begin position="21"/>
        <end position="39"/>
    </location>
</feature>
<dbReference type="InterPro" id="IPR003593">
    <property type="entry name" value="AAA+_ATPase"/>
</dbReference>
<accession>A0A6C0JM71</accession>
<feature type="domain" description="AAA+ ATPase" evidence="4">
    <location>
        <begin position="270"/>
        <end position="442"/>
    </location>
</feature>
<evidence type="ECO:0000256" key="3">
    <source>
        <dbReference type="SAM" id="Phobius"/>
    </source>
</evidence>
<evidence type="ECO:0000256" key="1">
    <source>
        <dbReference type="ARBA" id="ARBA00007448"/>
    </source>
</evidence>
<dbReference type="InterPro" id="IPR050747">
    <property type="entry name" value="Mitochondrial_chaperone_BCS1"/>
</dbReference>
<evidence type="ECO:0000313" key="5">
    <source>
        <dbReference type="EMBL" id="QHU05876.1"/>
    </source>
</evidence>
<keyword evidence="3" id="KW-1133">Transmembrane helix</keyword>
<dbReference type="Gene3D" id="3.40.50.300">
    <property type="entry name" value="P-loop containing nucleotide triphosphate hydrolases"/>
    <property type="match status" value="1"/>
</dbReference>
<dbReference type="PANTHER" id="PTHR23070">
    <property type="entry name" value="BCS1 AAA-TYPE ATPASE"/>
    <property type="match status" value="1"/>
</dbReference>
<dbReference type="InterPro" id="IPR003960">
    <property type="entry name" value="ATPase_AAA_CS"/>
</dbReference>
<dbReference type="SUPFAM" id="SSF52540">
    <property type="entry name" value="P-loop containing nucleoside triphosphate hydrolases"/>
    <property type="match status" value="1"/>
</dbReference>